<evidence type="ECO:0000256" key="2">
    <source>
        <dbReference type="ARBA" id="ARBA00022448"/>
    </source>
</evidence>
<dbReference type="Pfam" id="PF02653">
    <property type="entry name" value="BPD_transp_2"/>
    <property type="match status" value="1"/>
</dbReference>
<sequence>MDYFLVVLFQIVGTVGNLALISVGLAVIFGMMRVINLAHGEFIMLGGFAAIFSTQAGINIWIAMLVVAPLSVALLGVVVERLIMRRLYGRMVDTMLASWGLSLLLIGLATTFFGNRVVGIAAPVGSFRVGGYSLGAYDFVLTGVAAVVFAGGYLLLRMTRAGLIARATMQNREMASSLGIEPSRVYAVTFAIGAGLSGLAGGLLAPISGVLPTMGVAYVAKAFITVITGGASVVTGTALSAALLGSINTISTFLTTPVVGDVALLLAATIFLRLLPTGITGRIFKGAP</sequence>
<feature type="transmembrane region" description="Helical" evidence="9">
    <location>
        <begin position="34"/>
        <end position="52"/>
    </location>
</feature>
<dbReference type="GO" id="GO:0022857">
    <property type="term" value="F:transmembrane transporter activity"/>
    <property type="evidence" value="ECO:0007669"/>
    <property type="project" value="InterPro"/>
</dbReference>
<evidence type="ECO:0000256" key="6">
    <source>
        <dbReference type="ARBA" id="ARBA00022989"/>
    </source>
</evidence>
<keyword evidence="4 9" id="KW-0812">Transmembrane</keyword>
<feature type="transmembrane region" description="Helical" evidence="9">
    <location>
        <begin position="252"/>
        <end position="275"/>
    </location>
</feature>
<feature type="transmembrane region" description="Helical" evidence="9">
    <location>
        <begin position="219"/>
        <end position="245"/>
    </location>
</feature>
<evidence type="ECO:0000256" key="9">
    <source>
        <dbReference type="SAM" id="Phobius"/>
    </source>
</evidence>
<dbReference type="OrthoDB" id="9807115at2"/>
<proteinExistence type="inferred from homology"/>
<name>A0A2U2DLB1_9HYPH</name>
<keyword evidence="2" id="KW-0813">Transport</keyword>
<dbReference type="InterPro" id="IPR052157">
    <property type="entry name" value="BCAA_transport_permease"/>
</dbReference>
<evidence type="ECO:0000256" key="8">
    <source>
        <dbReference type="ARBA" id="ARBA00037998"/>
    </source>
</evidence>
<keyword evidence="5" id="KW-0029">Amino-acid transport</keyword>
<dbReference type="InterPro" id="IPR001851">
    <property type="entry name" value="ABC_transp_permease"/>
</dbReference>
<dbReference type="GO" id="GO:0006865">
    <property type="term" value="P:amino acid transport"/>
    <property type="evidence" value="ECO:0007669"/>
    <property type="project" value="UniProtKB-KW"/>
</dbReference>
<dbReference type="PANTHER" id="PTHR11795:SF447">
    <property type="entry name" value="ABC TRANSPORTER PERMEASE PROTEIN"/>
    <property type="match status" value="1"/>
</dbReference>
<keyword evidence="6 9" id="KW-1133">Transmembrane helix</keyword>
<keyword evidence="11" id="KW-1185">Reference proteome</keyword>
<feature type="transmembrane region" description="Helical" evidence="9">
    <location>
        <begin position="134"/>
        <end position="156"/>
    </location>
</feature>
<protein>
    <submittedName>
        <fullName evidence="10">Branched-chain amino acid ABC transporter permease</fullName>
    </submittedName>
</protein>
<feature type="transmembrane region" description="Helical" evidence="9">
    <location>
        <begin position="91"/>
        <end position="114"/>
    </location>
</feature>
<dbReference type="EMBL" id="QFBC01000012">
    <property type="protein sequence ID" value="PWE54098.1"/>
    <property type="molecule type" value="Genomic_DNA"/>
</dbReference>
<evidence type="ECO:0000256" key="3">
    <source>
        <dbReference type="ARBA" id="ARBA00022475"/>
    </source>
</evidence>
<comment type="subcellular location">
    <subcellularLocation>
        <location evidence="1">Cell membrane</location>
        <topology evidence="1">Multi-pass membrane protein</topology>
    </subcellularLocation>
</comment>
<dbReference type="AlphaFoldDB" id="A0A2U2DLB1"/>
<comment type="similarity">
    <text evidence="8">Belongs to the binding-protein-dependent transport system permease family. LivHM subfamily.</text>
</comment>
<evidence type="ECO:0000256" key="1">
    <source>
        <dbReference type="ARBA" id="ARBA00004651"/>
    </source>
</evidence>
<dbReference type="PANTHER" id="PTHR11795">
    <property type="entry name" value="BRANCHED-CHAIN AMINO ACID TRANSPORT SYSTEM PERMEASE PROTEIN LIVH"/>
    <property type="match status" value="1"/>
</dbReference>
<keyword evidence="7 9" id="KW-0472">Membrane</keyword>
<organism evidence="10 11">
    <name type="scientific">Metarhizobium album</name>
    <dbReference type="NCBI Taxonomy" id="2182425"/>
    <lineage>
        <taxon>Bacteria</taxon>
        <taxon>Pseudomonadati</taxon>
        <taxon>Pseudomonadota</taxon>
        <taxon>Alphaproteobacteria</taxon>
        <taxon>Hyphomicrobiales</taxon>
        <taxon>Rhizobiaceae</taxon>
        <taxon>Metarhizobium</taxon>
    </lineage>
</organism>
<reference evidence="10 11" key="1">
    <citation type="submission" date="2018-05" db="EMBL/GenBank/DDBJ databases">
        <title>The draft genome of strain NS-104.</title>
        <authorList>
            <person name="Hang P."/>
            <person name="Jiang J."/>
        </authorList>
    </citation>
    <scope>NUCLEOTIDE SEQUENCE [LARGE SCALE GENOMIC DNA]</scope>
    <source>
        <strain evidence="10 11">NS-104</strain>
    </source>
</reference>
<comment type="caution">
    <text evidence="10">The sequence shown here is derived from an EMBL/GenBank/DDBJ whole genome shotgun (WGS) entry which is preliminary data.</text>
</comment>
<feature type="transmembrane region" description="Helical" evidence="9">
    <location>
        <begin position="185"/>
        <end position="207"/>
    </location>
</feature>
<evidence type="ECO:0000256" key="5">
    <source>
        <dbReference type="ARBA" id="ARBA00022970"/>
    </source>
</evidence>
<dbReference type="RefSeq" id="WP_109460505.1">
    <property type="nucleotide sequence ID" value="NZ_QFBC01000012.1"/>
</dbReference>
<dbReference type="CDD" id="cd06582">
    <property type="entry name" value="TM_PBP1_LivH_like"/>
    <property type="match status" value="1"/>
</dbReference>
<dbReference type="GO" id="GO:0005886">
    <property type="term" value="C:plasma membrane"/>
    <property type="evidence" value="ECO:0007669"/>
    <property type="project" value="UniProtKB-SubCell"/>
</dbReference>
<keyword evidence="3" id="KW-1003">Cell membrane</keyword>
<feature type="transmembrane region" description="Helical" evidence="9">
    <location>
        <begin position="6"/>
        <end position="27"/>
    </location>
</feature>
<accession>A0A2U2DLB1</accession>
<dbReference type="Proteomes" id="UP000245252">
    <property type="component" value="Unassembled WGS sequence"/>
</dbReference>
<evidence type="ECO:0000256" key="7">
    <source>
        <dbReference type="ARBA" id="ARBA00023136"/>
    </source>
</evidence>
<feature type="transmembrane region" description="Helical" evidence="9">
    <location>
        <begin position="58"/>
        <end position="79"/>
    </location>
</feature>
<gene>
    <name evidence="10" type="ORF">DEM27_22645</name>
</gene>
<evidence type="ECO:0000313" key="11">
    <source>
        <dbReference type="Proteomes" id="UP000245252"/>
    </source>
</evidence>
<evidence type="ECO:0000256" key="4">
    <source>
        <dbReference type="ARBA" id="ARBA00022692"/>
    </source>
</evidence>
<evidence type="ECO:0000313" key="10">
    <source>
        <dbReference type="EMBL" id="PWE54098.1"/>
    </source>
</evidence>